<keyword evidence="4" id="KW-1185">Reference proteome</keyword>
<dbReference type="InterPro" id="IPR025161">
    <property type="entry name" value="IS402-like_dom"/>
</dbReference>
<accession>A0A8J3S846</accession>
<dbReference type="Proteomes" id="UP000655044">
    <property type="component" value="Unassembled WGS sequence"/>
</dbReference>
<reference evidence="3" key="1">
    <citation type="submission" date="2021-01" db="EMBL/GenBank/DDBJ databases">
        <title>Whole genome shotgun sequence of Planobispora rosea NBRC 15558.</title>
        <authorList>
            <person name="Komaki H."/>
            <person name="Tamura T."/>
        </authorList>
    </citation>
    <scope>NUCLEOTIDE SEQUENCE</scope>
    <source>
        <strain evidence="3">NBRC 15558</strain>
    </source>
</reference>
<feature type="compositionally biased region" description="Basic and acidic residues" evidence="1">
    <location>
        <begin position="258"/>
        <end position="273"/>
    </location>
</feature>
<evidence type="ECO:0000313" key="3">
    <source>
        <dbReference type="EMBL" id="GIH89078.1"/>
    </source>
</evidence>
<name>A0A8J3S846_PLARO</name>
<evidence type="ECO:0000256" key="1">
    <source>
        <dbReference type="SAM" id="MobiDB-lite"/>
    </source>
</evidence>
<dbReference type="RefSeq" id="WP_229803928.1">
    <property type="nucleotide sequence ID" value="NZ_BMQP01000071.1"/>
</dbReference>
<dbReference type="NCBIfam" id="NF033580">
    <property type="entry name" value="transpos_IS5_3"/>
    <property type="match status" value="1"/>
</dbReference>
<feature type="compositionally biased region" description="Low complexity" evidence="1">
    <location>
        <begin position="201"/>
        <end position="211"/>
    </location>
</feature>
<protein>
    <recommendedName>
        <fullName evidence="2">Insertion element IS402-like domain-containing protein</fullName>
    </recommendedName>
</protein>
<evidence type="ECO:0000313" key="4">
    <source>
        <dbReference type="Proteomes" id="UP000655044"/>
    </source>
</evidence>
<dbReference type="Pfam" id="PF13340">
    <property type="entry name" value="DUF4096"/>
    <property type="match status" value="1"/>
</dbReference>
<evidence type="ECO:0000259" key="2">
    <source>
        <dbReference type="Pfam" id="PF13340"/>
    </source>
</evidence>
<proteinExistence type="predicted"/>
<comment type="caution">
    <text evidence="3">The sequence shown here is derived from an EMBL/GenBank/DDBJ whole genome shotgun (WGS) entry which is preliminary data.</text>
</comment>
<organism evidence="3 4">
    <name type="scientific">Planobispora rosea</name>
    <dbReference type="NCBI Taxonomy" id="35762"/>
    <lineage>
        <taxon>Bacteria</taxon>
        <taxon>Bacillati</taxon>
        <taxon>Actinomycetota</taxon>
        <taxon>Actinomycetes</taxon>
        <taxon>Streptosporangiales</taxon>
        <taxon>Streptosporangiaceae</taxon>
        <taxon>Planobispora</taxon>
    </lineage>
</organism>
<dbReference type="PANTHER" id="PTHR46637:SF1">
    <property type="entry name" value="BLL5188 PROTEIN"/>
    <property type="match status" value="1"/>
</dbReference>
<gene>
    <name evidence="3" type="ORF">Pro02_74860</name>
</gene>
<dbReference type="PANTHER" id="PTHR46637">
    <property type="entry name" value="TIS1421-TRANSPOSASE PROTEIN A"/>
    <property type="match status" value="1"/>
</dbReference>
<sequence length="287" mass="31371">MVRFDVTDAEWALIEPYLPVAATGPLPRRLRDQFNGILWRFRTGSGWRDVPERYGPWSTLYSRFNTWAKAGVFHTLMEALIAEAASRGQVGLELVSVGSTIVRAHQESAGLAVAGETLDALEQALTEEKGAVLEQQPPVLRVMRRRSLPARTARAVRTRHRAVHAAVDAAGRPLAFVLTPGQAADCPQFITVVDKIRIPGPVGRPRTRPGAVGRGQGVFVSRQPCLPEETSYQGGHPGEEGPGGQPQEEGQPGRPARQLRDRALPSRFDHVAEAPHLNHMIRTSNSS</sequence>
<feature type="region of interest" description="Disordered" evidence="1">
    <location>
        <begin position="201"/>
        <end position="287"/>
    </location>
</feature>
<dbReference type="EMBL" id="BOOI01000103">
    <property type="protein sequence ID" value="GIH89078.1"/>
    <property type="molecule type" value="Genomic_DNA"/>
</dbReference>
<feature type="domain" description="Insertion element IS402-like" evidence="2">
    <location>
        <begin position="6"/>
        <end position="77"/>
    </location>
</feature>
<dbReference type="AlphaFoldDB" id="A0A8J3S846"/>
<dbReference type="InterPro" id="IPR052909">
    <property type="entry name" value="Transposase_6_like"/>
</dbReference>